<dbReference type="PANTHER" id="PTHR33258:SF1">
    <property type="entry name" value="TRANSPOSASE INSL FOR INSERTION SEQUENCE ELEMENT IS186A-RELATED"/>
    <property type="match status" value="1"/>
</dbReference>
<protein>
    <submittedName>
        <fullName evidence="6">Transposase DDE domain-containing protein</fullName>
    </submittedName>
</protein>
<evidence type="ECO:0000313" key="7">
    <source>
        <dbReference type="Proteomes" id="UP000182624"/>
    </source>
</evidence>
<evidence type="ECO:0000256" key="3">
    <source>
        <dbReference type="ARBA" id="ARBA00023125"/>
    </source>
</evidence>
<dbReference type="Pfam" id="PF01609">
    <property type="entry name" value="DDE_Tnp_1"/>
    <property type="match status" value="1"/>
</dbReference>
<dbReference type="GO" id="GO:0006313">
    <property type="term" value="P:DNA transposition"/>
    <property type="evidence" value="ECO:0007669"/>
    <property type="project" value="InterPro"/>
</dbReference>
<dbReference type="NCBIfam" id="NF033592">
    <property type="entry name" value="transpos_IS4_1"/>
    <property type="match status" value="1"/>
</dbReference>
<dbReference type="SUPFAM" id="SSF53098">
    <property type="entry name" value="Ribonuclease H-like"/>
    <property type="match status" value="1"/>
</dbReference>
<keyword evidence="4" id="KW-0233">DNA recombination</keyword>
<dbReference type="PANTHER" id="PTHR33258">
    <property type="entry name" value="TRANSPOSASE INSL FOR INSERTION SEQUENCE ELEMENT IS186A-RELATED"/>
    <property type="match status" value="1"/>
</dbReference>
<keyword evidence="2" id="KW-0815">Transposition</keyword>
<dbReference type="RefSeq" id="WP_074892241.1">
    <property type="nucleotide sequence ID" value="NZ_FOXO01000070.1"/>
</dbReference>
<organism evidence="6 7">
    <name type="scientific">Butyrivibrio proteoclasticus</name>
    <dbReference type="NCBI Taxonomy" id="43305"/>
    <lineage>
        <taxon>Bacteria</taxon>
        <taxon>Bacillati</taxon>
        <taxon>Bacillota</taxon>
        <taxon>Clostridia</taxon>
        <taxon>Lachnospirales</taxon>
        <taxon>Lachnospiraceae</taxon>
        <taxon>Butyrivibrio</taxon>
    </lineage>
</organism>
<name>A0A1I5Z099_9FIRM</name>
<evidence type="ECO:0000259" key="5">
    <source>
        <dbReference type="Pfam" id="PF01609"/>
    </source>
</evidence>
<dbReference type="InterPro" id="IPR047952">
    <property type="entry name" value="Transpos_IS4"/>
</dbReference>
<proteinExistence type="inferred from homology"/>
<feature type="domain" description="Transposase IS4-like" evidence="5">
    <location>
        <begin position="108"/>
        <end position="364"/>
    </location>
</feature>
<dbReference type="EMBL" id="FOXO01000070">
    <property type="protein sequence ID" value="SFQ49906.1"/>
    <property type="molecule type" value="Genomic_DNA"/>
</dbReference>
<keyword evidence="7" id="KW-1185">Reference proteome</keyword>
<dbReference type="InterPro" id="IPR012337">
    <property type="entry name" value="RNaseH-like_sf"/>
</dbReference>
<sequence>MNNFPSEVKQTLNNIINDMAEVAWLYSTKPGHSFTRSGKLGFAKTMSLIISMEGGTIGEEMMEYFNYDLNSPTPSAFVQQRTMIKLEAFQYLFKEFTSRYHTPKYKDGYSILAADGTKVVYATNPANVDDYVKPDKEGDRGYNHLHLNAFYDIVTGCYVDAIIQPGSRQDEREALHTMIDNYDTSDPLHTIITVDRGYESFDLIGHMLDKELRFVMRVKDYTVYSSLLTNLTSSFPDCDEFDVNIKRFVTRSRSKIKQSLDPDVYLYIKPQKNFRSLPPESDDLYYLNIRVTRIKLSDGSYECLVSNLPMSEFTAKDLKDLYHARWNIETSFRYLKYAVGMTNFHSRKVEFVKQEIFAKLTLFNFSAFITNHASVTKNSKKSKKHDYKINFSMAAKICHKFLKMAKSLPIPDVIAWIERNLRVDKTDERHFIRNLRGIGACSFLYRVA</sequence>
<dbReference type="GO" id="GO:0003677">
    <property type="term" value="F:DNA binding"/>
    <property type="evidence" value="ECO:0007669"/>
    <property type="project" value="UniProtKB-KW"/>
</dbReference>
<evidence type="ECO:0000256" key="1">
    <source>
        <dbReference type="ARBA" id="ARBA00010075"/>
    </source>
</evidence>
<evidence type="ECO:0000256" key="2">
    <source>
        <dbReference type="ARBA" id="ARBA00022578"/>
    </source>
</evidence>
<gene>
    <name evidence="6" type="ORF">SAMN04487928_1701</name>
</gene>
<dbReference type="InterPro" id="IPR002559">
    <property type="entry name" value="Transposase_11"/>
</dbReference>
<dbReference type="Gene3D" id="3.90.350.10">
    <property type="entry name" value="Transposase Inhibitor Protein From Tn5, Chain A, domain 1"/>
    <property type="match status" value="1"/>
</dbReference>
<dbReference type="GO" id="GO:0004803">
    <property type="term" value="F:transposase activity"/>
    <property type="evidence" value="ECO:0007669"/>
    <property type="project" value="InterPro"/>
</dbReference>
<evidence type="ECO:0000313" key="6">
    <source>
        <dbReference type="EMBL" id="SFQ49906.1"/>
    </source>
</evidence>
<dbReference type="Proteomes" id="UP000182624">
    <property type="component" value="Unassembled WGS sequence"/>
</dbReference>
<keyword evidence="3" id="KW-0238">DNA-binding</keyword>
<reference evidence="7" key="1">
    <citation type="submission" date="2016-10" db="EMBL/GenBank/DDBJ databases">
        <authorList>
            <person name="Varghese N."/>
            <person name="Submissions S."/>
        </authorList>
    </citation>
    <scope>NUCLEOTIDE SEQUENCE [LARGE SCALE GENOMIC DNA]</scope>
    <source>
        <strain evidence="7">P18</strain>
    </source>
</reference>
<comment type="similarity">
    <text evidence="1">Belongs to the transposase 11 family.</text>
</comment>
<accession>A0A1I5Z099</accession>
<dbReference type="AlphaFoldDB" id="A0A1I5Z099"/>
<evidence type="ECO:0000256" key="4">
    <source>
        <dbReference type="ARBA" id="ARBA00023172"/>
    </source>
</evidence>